<evidence type="ECO:0000313" key="5">
    <source>
        <dbReference type="EMBL" id="GGI13105.1"/>
    </source>
</evidence>
<sequence>MIKVVLFDLDGTLLNRQASLIQFINDQYERFKKYFSHISIDKYRTRFIELDDRGYVWKDQVYKQLIEEFDIKGVKFEDLLEDYIHNFQHFCEPFPNLFEMLHELKQKSYRLGLITNGKEQFQMDNVKVLGLESLFPIILISEKEGLSKPNPNLFHRALAFFEVLPEEAVYIGDHPENDYNGAKNAGMKVIWKKDTYWEDFFAEFMIDDLLEIPTIIEQF</sequence>
<name>A0A8J3AFT0_9BACI</name>
<proteinExistence type="predicted"/>
<dbReference type="PRINTS" id="PR00413">
    <property type="entry name" value="HADHALOGNASE"/>
</dbReference>
<dbReference type="Gene3D" id="1.10.150.520">
    <property type="match status" value="1"/>
</dbReference>
<comment type="caution">
    <text evidence="5">The sequence shown here is derived from an EMBL/GenBank/DDBJ whole genome shotgun (WGS) entry which is preliminary data.</text>
</comment>
<comment type="cofactor">
    <cofactor evidence="1">
        <name>Mg(2+)</name>
        <dbReference type="ChEBI" id="CHEBI:18420"/>
    </cofactor>
</comment>
<dbReference type="EMBL" id="BMHB01000001">
    <property type="protein sequence ID" value="GGI13105.1"/>
    <property type="molecule type" value="Genomic_DNA"/>
</dbReference>
<evidence type="ECO:0000256" key="3">
    <source>
        <dbReference type="ARBA" id="ARBA00022801"/>
    </source>
</evidence>
<dbReference type="InterPro" id="IPR041492">
    <property type="entry name" value="HAD_2"/>
</dbReference>
<keyword evidence="3" id="KW-0378">Hydrolase</keyword>
<dbReference type="InterPro" id="IPR051400">
    <property type="entry name" value="HAD-like_hydrolase"/>
</dbReference>
<keyword evidence="6" id="KW-1185">Reference proteome</keyword>
<keyword evidence="2" id="KW-0479">Metal-binding</keyword>
<dbReference type="GO" id="GO:0044281">
    <property type="term" value="P:small molecule metabolic process"/>
    <property type="evidence" value="ECO:0007669"/>
    <property type="project" value="UniProtKB-ARBA"/>
</dbReference>
<dbReference type="InterPro" id="IPR023214">
    <property type="entry name" value="HAD_sf"/>
</dbReference>
<dbReference type="InterPro" id="IPR036412">
    <property type="entry name" value="HAD-like_sf"/>
</dbReference>
<dbReference type="AlphaFoldDB" id="A0A8J3AFT0"/>
<dbReference type="Gene3D" id="3.40.50.1000">
    <property type="entry name" value="HAD superfamily/HAD-like"/>
    <property type="match status" value="1"/>
</dbReference>
<organism evidence="5 6">
    <name type="scientific">Gottfriedia solisilvae</name>
    <dbReference type="NCBI Taxonomy" id="1516104"/>
    <lineage>
        <taxon>Bacteria</taxon>
        <taxon>Bacillati</taxon>
        <taxon>Bacillota</taxon>
        <taxon>Bacilli</taxon>
        <taxon>Bacillales</taxon>
        <taxon>Bacillaceae</taxon>
        <taxon>Gottfriedia</taxon>
    </lineage>
</organism>
<reference evidence="6" key="1">
    <citation type="journal article" date="2019" name="Int. J. Syst. Evol. Microbiol.">
        <title>The Global Catalogue of Microorganisms (GCM) 10K type strain sequencing project: providing services to taxonomists for standard genome sequencing and annotation.</title>
        <authorList>
            <consortium name="The Broad Institute Genomics Platform"/>
            <consortium name="The Broad Institute Genome Sequencing Center for Infectious Disease"/>
            <person name="Wu L."/>
            <person name="Ma J."/>
        </authorList>
    </citation>
    <scope>NUCLEOTIDE SEQUENCE [LARGE SCALE GENOMIC DNA]</scope>
    <source>
        <strain evidence="6">CGMCC 1.14993</strain>
    </source>
</reference>
<dbReference type="GO" id="GO:0046872">
    <property type="term" value="F:metal ion binding"/>
    <property type="evidence" value="ECO:0007669"/>
    <property type="project" value="UniProtKB-KW"/>
</dbReference>
<dbReference type="SFLD" id="SFLDG01129">
    <property type="entry name" value="C1.5:_HAD__Beta-PGM__Phosphata"/>
    <property type="match status" value="1"/>
</dbReference>
<dbReference type="Pfam" id="PF13419">
    <property type="entry name" value="HAD_2"/>
    <property type="match status" value="1"/>
</dbReference>
<dbReference type="GO" id="GO:0016791">
    <property type="term" value="F:phosphatase activity"/>
    <property type="evidence" value="ECO:0007669"/>
    <property type="project" value="TreeGrafter"/>
</dbReference>
<evidence type="ECO:0000256" key="2">
    <source>
        <dbReference type="ARBA" id="ARBA00022723"/>
    </source>
</evidence>
<dbReference type="RefSeq" id="WP_087998025.1">
    <property type="nucleotide sequence ID" value="NZ_BMHB01000001.1"/>
</dbReference>
<dbReference type="PANTHER" id="PTHR46470:SF2">
    <property type="entry name" value="GLYCERALDEHYDE 3-PHOSPHATE PHOSPHATASE"/>
    <property type="match status" value="1"/>
</dbReference>
<keyword evidence="4" id="KW-0460">Magnesium</keyword>
<dbReference type="PANTHER" id="PTHR46470">
    <property type="entry name" value="N-ACYLNEURAMINATE-9-PHOSPHATASE"/>
    <property type="match status" value="1"/>
</dbReference>
<dbReference type="OrthoDB" id="9809962at2"/>
<protein>
    <submittedName>
        <fullName evidence="5">Haloacid dehalogenase</fullName>
    </submittedName>
</protein>
<evidence type="ECO:0000313" key="6">
    <source>
        <dbReference type="Proteomes" id="UP000626244"/>
    </source>
</evidence>
<gene>
    <name evidence="5" type="ORF">GCM10007380_16250</name>
</gene>
<dbReference type="SUPFAM" id="SSF56784">
    <property type="entry name" value="HAD-like"/>
    <property type="match status" value="1"/>
</dbReference>
<dbReference type="NCBIfam" id="TIGR01509">
    <property type="entry name" value="HAD-SF-IA-v3"/>
    <property type="match status" value="1"/>
</dbReference>
<dbReference type="Proteomes" id="UP000626244">
    <property type="component" value="Unassembled WGS sequence"/>
</dbReference>
<evidence type="ECO:0000256" key="1">
    <source>
        <dbReference type="ARBA" id="ARBA00001946"/>
    </source>
</evidence>
<dbReference type="SFLD" id="SFLDS00003">
    <property type="entry name" value="Haloacid_Dehalogenase"/>
    <property type="match status" value="1"/>
</dbReference>
<dbReference type="PROSITE" id="PS01228">
    <property type="entry name" value="COF_1"/>
    <property type="match status" value="1"/>
</dbReference>
<dbReference type="InterPro" id="IPR006439">
    <property type="entry name" value="HAD-SF_hydro_IA"/>
</dbReference>
<accession>A0A8J3AFT0</accession>
<evidence type="ECO:0000256" key="4">
    <source>
        <dbReference type="ARBA" id="ARBA00022842"/>
    </source>
</evidence>
<dbReference type="NCBIfam" id="TIGR01549">
    <property type="entry name" value="HAD-SF-IA-v1"/>
    <property type="match status" value="1"/>
</dbReference>